<proteinExistence type="predicted"/>
<evidence type="ECO:0008006" key="4">
    <source>
        <dbReference type="Google" id="ProtNLM"/>
    </source>
</evidence>
<feature type="chain" id="PRO_5045403273" description="Dihydroorotase" evidence="1">
    <location>
        <begin position="21"/>
        <end position="117"/>
    </location>
</feature>
<name>A0ABS5KFE7_9BACT</name>
<evidence type="ECO:0000313" key="3">
    <source>
        <dbReference type="Proteomes" id="UP000721861"/>
    </source>
</evidence>
<accession>A0ABS5KFE7</accession>
<dbReference type="RefSeq" id="WP_212230870.1">
    <property type="nucleotide sequence ID" value="NZ_JAGUCN010000030.1"/>
</dbReference>
<dbReference type="EMBL" id="JAGUCN010000030">
    <property type="protein sequence ID" value="MBS2213562.1"/>
    <property type="molecule type" value="Genomic_DNA"/>
</dbReference>
<keyword evidence="3" id="KW-1185">Reference proteome</keyword>
<dbReference type="Proteomes" id="UP000721861">
    <property type="component" value="Unassembled WGS sequence"/>
</dbReference>
<keyword evidence="1" id="KW-0732">Signal</keyword>
<sequence>MRHLFLIALCVSLFTSVTFAQSSDSKVNVGDVFTIGEVENNHYEHINFPKNNFIVKKGGVADYQALVGEKVEITSIKEQKDGQLVATIKLASDKKFFKSHKYVTVAIDEAISSKELL</sequence>
<reference evidence="2 3" key="1">
    <citation type="journal article" date="2014" name="Int. J. Syst. Evol. Microbiol.">
        <title>Carboxylicivirga gen. nov. in the family Marinilabiliaceae with two novel species, Carboxylicivirga mesophila sp. nov. and Carboxylicivirga taeanensis sp. nov., and reclassification of Cytophaga fermentans as Saccharicrinis fermentans gen. nov., comb. nov.</title>
        <authorList>
            <person name="Yang S.H."/>
            <person name="Seo H.S."/>
            <person name="Woo J.H."/>
            <person name="Oh H.M."/>
            <person name="Jang H."/>
            <person name="Lee J.H."/>
            <person name="Kim S.J."/>
            <person name="Kwon K.K."/>
        </authorList>
    </citation>
    <scope>NUCLEOTIDE SEQUENCE [LARGE SCALE GENOMIC DNA]</scope>
    <source>
        <strain evidence="2 3">JCM 18290</strain>
    </source>
</reference>
<protein>
    <recommendedName>
        <fullName evidence="4">Dihydroorotase</fullName>
    </recommendedName>
</protein>
<comment type="caution">
    <text evidence="2">The sequence shown here is derived from an EMBL/GenBank/DDBJ whole genome shotgun (WGS) entry which is preliminary data.</text>
</comment>
<feature type="signal peptide" evidence="1">
    <location>
        <begin position="1"/>
        <end position="20"/>
    </location>
</feature>
<gene>
    <name evidence="2" type="ORF">KEM09_19295</name>
</gene>
<organism evidence="2 3">
    <name type="scientific">Carboxylicivirga mesophila</name>
    <dbReference type="NCBI Taxonomy" id="1166478"/>
    <lineage>
        <taxon>Bacteria</taxon>
        <taxon>Pseudomonadati</taxon>
        <taxon>Bacteroidota</taxon>
        <taxon>Bacteroidia</taxon>
        <taxon>Marinilabiliales</taxon>
        <taxon>Marinilabiliaceae</taxon>
        <taxon>Carboxylicivirga</taxon>
    </lineage>
</organism>
<evidence type="ECO:0000256" key="1">
    <source>
        <dbReference type="SAM" id="SignalP"/>
    </source>
</evidence>
<evidence type="ECO:0000313" key="2">
    <source>
        <dbReference type="EMBL" id="MBS2213562.1"/>
    </source>
</evidence>